<protein>
    <recommendedName>
        <fullName evidence="4">Lipoprotein</fullName>
    </recommendedName>
</protein>
<reference evidence="2" key="1">
    <citation type="submission" date="2016-12" db="EMBL/GenBank/DDBJ databases">
        <authorList>
            <person name="Moulin L."/>
        </authorList>
    </citation>
    <scope>NUCLEOTIDE SEQUENCE [LARGE SCALE GENOMIC DNA]</scope>
    <source>
        <strain evidence="2">STM 7183</strain>
    </source>
</reference>
<dbReference type="Pfam" id="PF07254">
    <property type="entry name" value="Cpta_toxin"/>
    <property type="match status" value="1"/>
</dbReference>
<dbReference type="OrthoDB" id="9034589at2"/>
<keyword evidence="1" id="KW-0812">Transmembrane</keyword>
<keyword evidence="1" id="KW-1133">Transmembrane helix</keyword>
<evidence type="ECO:0008006" key="4">
    <source>
        <dbReference type="Google" id="ProtNLM"/>
    </source>
</evidence>
<sequence length="127" mass="13738">MYLATALFIVAAVAAVWASVAPRFGIVRAALTGAAIFAILALATVRHARNEPHAFKIGPDGMSVWSRTGILRAQGRIVGCSQWSDCLLMLSLEDEGDRSHRLLIAADMLEPDVFRELAVLARRSAHV</sequence>
<keyword evidence="1" id="KW-0472">Membrane</keyword>
<dbReference type="AlphaFoldDB" id="A0A1N7RT19"/>
<dbReference type="EMBL" id="CYGY02000017">
    <property type="protein sequence ID" value="SIT38248.1"/>
    <property type="molecule type" value="Genomic_DNA"/>
</dbReference>
<feature type="transmembrane region" description="Helical" evidence="1">
    <location>
        <begin position="28"/>
        <end position="45"/>
    </location>
</feature>
<comment type="caution">
    <text evidence="2">The sequence shown here is derived from an EMBL/GenBank/DDBJ whole genome shotgun (WGS) entry which is preliminary data.</text>
</comment>
<dbReference type="InterPro" id="IPR009883">
    <property type="entry name" value="YgfX"/>
</dbReference>
<dbReference type="Proteomes" id="UP000195569">
    <property type="component" value="Unassembled WGS sequence"/>
</dbReference>
<name>A0A1N7RT19_9BURK</name>
<evidence type="ECO:0000313" key="2">
    <source>
        <dbReference type="EMBL" id="SIT38248.1"/>
    </source>
</evidence>
<evidence type="ECO:0000313" key="3">
    <source>
        <dbReference type="Proteomes" id="UP000195569"/>
    </source>
</evidence>
<accession>A0A1N7RT19</accession>
<gene>
    <name evidence="2" type="ORF">BN2476_170037</name>
</gene>
<organism evidence="2 3">
    <name type="scientific">Paraburkholderia piptadeniae</name>
    <dbReference type="NCBI Taxonomy" id="1701573"/>
    <lineage>
        <taxon>Bacteria</taxon>
        <taxon>Pseudomonadati</taxon>
        <taxon>Pseudomonadota</taxon>
        <taxon>Betaproteobacteria</taxon>
        <taxon>Burkholderiales</taxon>
        <taxon>Burkholderiaceae</taxon>
        <taxon>Paraburkholderia</taxon>
    </lineage>
</organism>
<evidence type="ECO:0000256" key="1">
    <source>
        <dbReference type="SAM" id="Phobius"/>
    </source>
</evidence>
<keyword evidence="3" id="KW-1185">Reference proteome</keyword>
<proteinExistence type="predicted"/>